<name>A0A834R3U2_SARSC</name>
<feature type="region of interest" description="Disordered" evidence="1">
    <location>
        <begin position="179"/>
        <end position="205"/>
    </location>
</feature>
<dbReference type="GO" id="GO:0051295">
    <property type="term" value="P:establishment of meiotic spindle localization"/>
    <property type="evidence" value="ECO:0007669"/>
    <property type="project" value="TreeGrafter"/>
</dbReference>
<dbReference type="PANTHER" id="PTHR21345:SF3">
    <property type="entry name" value="PROTEIN SPIRE"/>
    <property type="match status" value="1"/>
</dbReference>
<reference evidence="4" key="1">
    <citation type="journal article" date="2020" name="PLoS Negl. Trop. Dis.">
        <title>High-quality nuclear genome for Sarcoptes scabiei-A critical resource for a neglected parasite.</title>
        <authorList>
            <person name="Korhonen P.K."/>
            <person name="Gasser R.B."/>
            <person name="Ma G."/>
            <person name="Wang T."/>
            <person name="Stroehlein A.J."/>
            <person name="Young N.D."/>
            <person name="Ang C.S."/>
            <person name="Fernando D.D."/>
            <person name="Lu H.C."/>
            <person name="Taylor S."/>
            <person name="Reynolds S.L."/>
            <person name="Mofiz E."/>
            <person name="Najaraj S.H."/>
            <person name="Gowda H."/>
            <person name="Madugundu A."/>
            <person name="Renuse S."/>
            <person name="Holt D."/>
            <person name="Pandey A."/>
            <person name="Papenfuss A.T."/>
            <person name="Fischer K."/>
        </authorList>
    </citation>
    <scope>NUCLEOTIDE SEQUENCE [LARGE SCALE GENOMIC DNA]</scope>
</reference>
<dbReference type="Proteomes" id="UP000070412">
    <property type="component" value="Unassembled WGS sequence"/>
</dbReference>
<feature type="region of interest" description="Disordered" evidence="1">
    <location>
        <begin position="244"/>
        <end position="268"/>
    </location>
</feature>
<dbReference type="GO" id="GO:0030041">
    <property type="term" value="P:actin filament polymerization"/>
    <property type="evidence" value="ECO:0007669"/>
    <property type="project" value="TreeGrafter"/>
</dbReference>
<evidence type="ECO:0008006" key="5">
    <source>
        <dbReference type="Google" id="ProtNLM"/>
    </source>
</evidence>
<proteinExistence type="predicted"/>
<dbReference type="GO" id="GO:0003779">
    <property type="term" value="F:actin binding"/>
    <property type="evidence" value="ECO:0007669"/>
    <property type="project" value="InterPro"/>
</dbReference>
<feature type="compositionally biased region" description="Low complexity" evidence="1">
    <location>
        <begin position="180"/>
        <end position="205"/>
    </location>
</feature>
<dbReference type="GO" id="GO:0051639">
    <property type="term" value="P:actin filament network formation"/>
    <property type="evidence" value="ECO:0007669"/>
    <property type="project" value="TreeGrafter"/>
</dbReference>
<dbReference type="GO" id="GO:0008017">
    <property type="term" value="F:microtubule binding"/>
    <property type="evidence" value="ECO:0007669"/>
    <property type="project" value="TreeGrafter"/>
</dbReference>
<dbReference type="GO" id="GO:0005938">
    <property type="term" value="C:cell cortex"/>
    <property type="evidence" value="ECO:0007669"/>
    <property type="project" value="TreeGrafter"/>
</dbReference>
<dbReference type="AlphaFoldDB" id="A0A834R3U2"/>
<gene>
    <name evidence="2" type="ORF">SSS_3729</name>
</gene>
<organism evidence="2">
    <name type="scientific">Sarcoptes scabiei</name>
    <name type="common">Itch mite</name>
    <name type="synonym">Acarus scabiei</name>
    <dbReference type="NCBI Taxonomy" id="52283"/>
    <lineage>
        <taxon>Eukaryota</taxon>
        <taxon>Metazoa</taxon>
        <taxon>Ecdysozoa</taxon>
        <taxon>Arthropoda</taxon>
        <taxon>Chelicerata</taxon>
        <taxon>Arachnida</taxon>
        <taxon>Acari</taxon>
        <taxon>Acariformes</taxon>
        <taxon>Sarcoptiformes</taxon>
        <taxon>Astigmata</taxon>
        <taxon>Psoroptidia</taxon>
        <taxon>Sarcoptoidea</taxon>
        <taxon>Sarcoptidae</taxon>
        <taxon>Sarcoptinae</taxon>
        <taxon>Sarcoptes</taxon>
    </lineage>
</organism>
<dbReference type="GO" id="GO:0045010">
    <property type="term" value="P:actin nucleation"/>
    <property type="evidence" value="ECO:0007669"/>
    <property type="project" value="InterPro"/>
</dbReference>
<dbReference type="GO" id="GO:0040038">
    <property type="term" value="P:polar body extrusion after meiotic divisions"/>
    <property type="evidence" value="ECO:0007669"/>
    <property type="project" value="TreeGrafter"/>
</dbReference>
<dbReference type="EMBL" id="WVUK01000065">
    <property type="protein sequence ID" value="KAF7489154.1"/>
    <property type="molecule type" value="Genomic_DNA"/>
</dbReference>
<dbReference type="GO" id="GO:0030659">
    <property type="term" value="C:cytoplasmic vesicle membrane"/>
    <property type="evidence" value="ECO:0007669"/>
    <property type="project" value="TreeGrafter"/>
</dbReference>
<evidence type="ECO:0000313" key="2">
    <source>
        <dbReference type="EMBL" id="KAF7489154.1"/>
    </source>
</evidence>
<dbReference type="PANTHER" id="PTHR21345">
    <property type="entry name" value="SPIRE"/>
    <property type="match status" value="1"/>
</dbReference>
<dbReference type="OrthoDB" id="10043757at2759"/>
<sequence>MMMNTLGFILETFQCNINQEQAWALIYQSTKTLNELLNDFERKETNSERSIAINDEDNSGDVNRDDDCFCLGRLKTFVDIKIDSNGNVEPSTWIISRDSKSSRDLFEKNSQSIANEDRVDDACSSGSSSTSIKNKTLLIIKSKSHKRITNESINNLIASLATVIYLALEWNWQRKKTRSPKTTTRTITSTTTKETKPTSSSSSTTTTATAVKNFKYIDDDDDSEEEDNDDVKFTKNVQLDNCEINLDHNDGDECDGVDDDDDDDDDQELDLDESLESLMLSMLRGSENKDLVDEGYIDALEENGLHLVLQKCRNHFDELISMDNPKNSIVLEILSTVPRNSINQIGPDYYYRTVCKMMMDEAIKLHKLVKQFCDRTKEQQKQLQQKLSNEHLFKMFNNVHCLDSFQNHQLESEQENLKTWAQTWIKVMSEMRFGVHLRPITPILRSDRTKTSITDHSMLPPPITQKSIVDCLQRLKPVSERKVKPRIDPEPCLHDRLMSEIKHQDWKLRPTLTNIKPSIERLYLEECRHHRINLTEYQSLYDIYRETDFESCSYRRRKTNQGVHLTPISNKSSLLSSISSSQSSPLTIKTMKSEVSLNQLKHFRFETIRKCFNKRKRLSFRNGFNNYDDYDDEDDDNQFPKTGFFSNDRSRNLSMLGLPHQTSTPKINQSTISNSSNDILRQPIVRSLIDDLNEANFEQVDMSQRFSTFKIDSIDRSTMTEFENLSGDKDRSNRKSFNFLSQSISNFATNSYLRRSFIRKPKISEDHRLSSRTEAIPSISSTLRPPRRSMSMLKTFPLSSTSSVSHIKSMNESMEFSTIKNISRTSSTRKSFRLGLNEFWSKLFGQRSNT</sequence>
<evidence type="ECO:0000313" key="4">
    <source>
        <dbReference type="Proteomes" id="UP000070412"/>
    </source>
</evidence>
<reference evidence="2" key="2">
    <citation type="submission" date="2020-01" db="EMBL/GenBank/DDBJ databases">
        <authorList>
            <person name="Korhonen P.K.K."/>
            <person name="Guangxu M.G."/>
            <person name="Wang T.W."/>
            <person name="Stroehlein A.J.S."/>
            <person name="Young N.D."/>
            <person name="Ang C.-S.A."/>
            <person name="Fernando D.W.F."/>
            <person name="Lu H.L."/>
            <person name="Taylor S.T."/>
            <person name="Ehtesham M.E.M."/>
            <person name="Najaraj S.H.N."/>
            <person name="Harsha G.H.G."/>
            <person name="Madugundu A.M."/>
            <person name="Renuse S.R."/>
            <person name="Holt D.H."/>
            <person name="Pandey A.P."/>
            <person name="Papenfuss A.P."/>
            <person name="Gasser R.B.G."/>
            <person name="Fischer K.F."/>
        </authorList>
    </citation>
    <scope>NUCLEOTIDE SEQUENCE</scope>
    <source>
        <strain evidence="2">SSS_KF_BRIS2020</strain>
    </source>
</reference>
<feature type="compositionally biased region" description="Acidic residues" evidence="1">
    <location>
        <begin position="252"/>
        <end position="268"/>
    </location>
</feature>
<keyword evidence="4" id="KW-1185">Reference proteome</keyword>
<reference evidence="3" key="3">
    <citation type="submission" date="2022-06" db="UniProtKB">
        <authorList>
            <consortium name="EnsemblMetazoa"/>
        </authorList>
    </citation>
    <scope>IDENTIFICATION</scope>
</reference>
<evidence type="ECO:0000256" key="1">
    <source>
        <dbReference type="SAM" id="MobiDB-lite"/>
    </source>
</evidence>
<protein>
    <recommendedName>
        <fullName evidence="5">Spire-like protein</fullName>
    </recommendedName>
</protein>
<dbReference type="EnsemblMetazoa" id="SSS_3729s_mrna">
    <property type="protein sequence ID" value="KAF7489154.1"/>
    <property type="gene ID" value="SSS_3729"/>
</dbReference>
<accession>A0A834R3U2</accession>
<evidence type="ECO:0000313" key="3">
    <source>
        <dbReference type="EnsemblMetazoa" id="KAF7489154.1"/>
    </source>
</evidence>
<dbReference type="InterPro" id="IPR029901">
    <property type="entry name" value="Spire"/>
</dbReference>
<dbReference type="GO" id="GO:0036089">
    <property type="term" value="P:cleavage furrow formation"/>
    <property type="evidence" value="ECO:0007669"/>
    <property type="project" value="TreeGrafter"/>
</dbReference>
<dbReference type="Gene3D" id="1.10.510.10">
    <property type="entry name" value="Transferase(Phosphotransferase) domain 1"/>
    <property type="match status" value="2"/>
</dbReference>
<dbReference type="GO" id="GO:0048193">
    <property type="term" value="P:Golgi vesicle transport"/>
    <property type="evidence" value="ECO:0007669"/>
    <property type="project" value="TreeGrafter"/>
</dbReference>